<dbReference type="Proteomes" id="UP000821845">
    <property type="component" value="Chromosome 5"/>
</dbReference>
<reference evidence="1" key="1">
    <citation type="submission" date="2020-05" db="EMBL/GenBank/DDBJ databases">
        <title>Large-scale comparative analyses of tick genomes elucidate their genetic diversity and vector capacities.</title>
        <authorList>
            <person name="Jia N."/>
            <person name="Wang J."/>
            <person name="Shi W."/>
            <person name="Du L."/>
            <person name="Sun Y."/>
            <person name="Zhan W."/>
            <person name="Jiang J."/>
            <person name="Wang Q."/>
            <person name="Zhang B."/>
            <person name="Ji P."/>
            <person name="Sakyi L.B."/>
            <person name="Cui X."/>
            <person name="Yuan T."/>
            <person name="Jiang B."/>
            <person name="Yang W."/>
            <person name="Lam T.T.-Y."/>
            <person name="Chang Q."/>
            <person name="Ding S."/>
            <person name="Wang X."/>
            <person name="Zhu J."/>
            <person name="Ruan X."/>
            <person name="Zhao L."/>
            <person name="Wei J."/>
            <person name="Que T."/>
            <person name="Du C."/>
            <person name="Cheng J."/>
            <person name="Dai P."/>
            <person name="Han X."/>
            <person name="Huang E."/>
            <person name="Gao Y."/>
            <person name="Liu J."/>
            <person name="Shao H."/>
            <person name="Ye R."/>
            <person name="Li L."/>
            <person name="Wei W."/>
            <person name="Wang X."/>
            <person name="Wang C."/>
            <person name="Yang T."/>
            <person name="Huo Q."/>
            <person name="Li W."/>
            <person name="Guo W."/>
            <person name="Chen H."/>
            <person name="Zhou L."/>
            <person name="Ni X."/>
            <person name="Tian J."/>
            <person name="Zhou Y."/>
            <person name="Sheng Y."/>
            <person name="Liu T."/>
            <person name="Pan Y."/>
            <person name="Xia L."/>
            <person name="Li J."/>
            <person name="Zhao F."/>
            <person name="Cao W."/>
        </authorList>
    </citation>
    <scope>NUCLEOTIDE SEQUENCE</scope>
    <source>
        <strain evidence="1">Hyas-2018</strain>
    </source>
</reference>
<keyword evidence="2" id="KW-1185">Reference proteome</keyword>
<comment type="caution">
    <text evidence="1">The sequence shown here is derived from an EMBL/GenBank/DDBJ whole genome shotgun (WGS) entry which is preliminary data.</text>
</comment>
<organism evidence="1 2">
    <name type="scientific">Hyalomma asiaticum</name>
    <name type="common">Tick</name>
    <dbReference type="NCBI Taxonomy" id="266040"/>
    <lineage>
        <taxon>Eukaryota</taxon>
        <taxon>Metazoa</taxon>
        <taxon>Ecdysozoa</taxon>
        <taxon>Arthropoda</taxon>
        <taxon>Chelicerata</taxon>
        <taxon>Arachnida</taxon>
        <taxon>Acari</taxon>
        <taxon>Parasitiformes</taxon>
        <taxon>Ixodida</taxon>
        <taxon>Ixodoidea</taxon>
        <taxon>Ixodidae</taxon>
        <taxon>Hyalomminae</taxon>
        <taxon>Hyalomma</taxon>
    </lineage>
</organism>
<proteinExistence type="predicted"/>
<protein>
    <submittedName>
        <fullName evidence="1">Uncharacterized protein</fullName>
    </submittedName>
</protein>
<gene>
    <name evidence="1" type="ORF">HPB50_019697</name>
</gene>
<name>A0ACB7SDL9_HYAAI</name>
<evidence type="ECO:0000313" key="1">
    <source>
        <dbReference type="EMBL" id="KAH6930819.1"/>
    </source>
</evidence>
<sequence length="491" mass="52926">MSRNSGDESGATNGEGASAQEGQSDGQFGGLTPERRLQELQAEMERLSQMISGSSQRSMPEFGRRDPCSELRRYSKVLSGVLPKFPTEAEAPVWFESVETALEAYGVPREFWGLLVFPLVAARVPYLSTRLSPAQHRDYSVIKETVLDELKLSAERAWKLLKEKHAFHGVVKDAPGVGKLQREGESTSTGIVHQQHDQVSTCAHSLEEHVAGEAAPAECSGVGPAAMQSVEQECCGTGVVQNRCNESWHENLEWRDKTKSEDASFVEMPARDKRYANNGSTCSPEGEVSGKYRELLSSTPAVTSVGQHEIGPQKRFSLGAQVVVERKGTSKSEKDQVVPSARYCCRNNTGVGCCPDDPGKLADSGEPEAPTAEVQRRGTPECGYEQGVLPRHAAVRGHLAELAGVRVPNGIPGYAVADRVSPRFRAALRETAASAMIDIEKPSWLCTLASAVSAGTRLQQRAECVTDAPGMFSRQGFSPTQVSSPAVGAGI</sequence>
<dbReference type="EMBL" id="CM023485">
    <property type="protein sequence ID" value="KAH6930819.1"/>
    <property type="molecule type" value="Genomic_DNA"/>
</dbReference>
<accession>A0ACB7SDL9</accession>
<evidence type="ECO:0000313" key="2">
    <source>
        <dbReference type="Proteomes" id="UP000821845"/>
    </source>
</evidence>